<dbReference type="PRINTS" id="PR00722">
    <property type="entry name" value="CHYMOTRYPSIN"/>
</dbReference>
<dbReference type="InterPro" id="IPR051333">
    <property type="entry name" value="CLIP_Serine_Protease"/>
</dbReference>
<dbReference type="EMBL" id="JAJJHW010002585">
    <property type="protein sequence ID" value="KAH8371624.1"/>
    <property type="molecule type" value="Genomic_DNA"/>
</dbReference>
<feature type="signal peptide" evidence="1">
    <location>
        <begin position="1"/>
        <end position="19"/>
    </location>
</feature>
<protein>
    <recommendedName>
        <fullName evidence="2">Peptidase S1 domain-containing protein</fullName>
    </recommendedName>
</protein>
<dbReference type="CDD" id="cd00190">
    <property type="entry name" value="Tryp_SPc"/>
    <property type="match status" value="1"/>
</dbReference>
<keyword evidence="4" id="KW-1185">Reference proteome</keyword>
<dbReference type="SUPFAM" id="SSF50494">
    <property type="entry name" value="Trypsin-like serine proteases"/>
    <property type="match status" value="1"/>
</dbReference>
<dbReference type="GO" id="GO:0004252">
    <property type="term" value="F:serine-type endopeptidase activity"/>
    <property type="evidence" value="ECO:0007669"/>
    <property type="project" value="InterPro"/>
</dbReference>
<feature type="domain" description="Peptidase S1" evidence="2">
    <location>
        <begin position="46"/>
        <end position="273"/>
    </location>
</feature>
<dbReference type="Pfam" id="PF00089">
    <property type="entry name" value="Trypsin"/>
    <property type="match status" value="1"/>
</dbReference>
<evidence type="ECO:0000313" key="4">
    <source>
        <dbReference type="Proteomes" id="UP001200034"/>
    </source>
</evidence>
<comment type="caution">
    <text evidence="3">The sequence shown here is derived from an EMBL/GenBank/DDBJ whole genome shotgun (WGS) entry which is preliminary data.</text>
</comment>
<evidence type="ECO:0000259" key="2">
    <source>
        <dbReference type="PROSITE" id="PS50240"/>
    </source>
</evidence>
<gene>
    <name evidence="3" type="ORF">KR093_008288</name>
</gene>
<dbReference type="PROSITE" id="PS50240">
    <property type="entry name" value="TRYPSIN_DOM"/>
    <property type="match status" value="1"/>
</dbReference>
<keyword evidence="1" id="KW-0732">Signal</keyword>
<sequence length="277" mass="31299">MQSCVKCGVLALLLLQCWAQDSSEKEPLRSRIVRLMSQEHETFTRFDSGYEGKSERQPYVVALDFSRSGTTNWFCAGAIIDRHWIVTMATCTNPATAVRVMYGAGNRNESGPSVYVAKLSFFAHKDFNRLYQNDIALINVPYIRYTNTVQPVALPTSEVPPEDHWMHTMGWGQHKGNTRLMHQLHVMPIQLMHNEHCMKSGYIRRYVPQMLCLQLPNAETSCRIDSGSPLVTSNPPVLLGMASFGDHYGCQSKAPLIYTRIGSYIGWILKVMAGSYE</sequence>
<dbReference type="SMART" id="SM00020">
    <property type="entry name" value="Tryp_SPc"/>
    <property type="match status" value="1"/>
</dbReference>
<dbReference type="InterPro" id="IPR009003">
    <property type="entry name" value="Peptidase_S1_PA"/>
</dbReference>
<dbReference type="PANTHER" id="PTHR24260:SF136">
    <property type="entry name" value="GH08193P-RELATED"/>
    <property type="match status" value="1"/>
</dbReference>
<dbReference type="InterPro" id="IPR001314">
    <property type="entry name" value="Peptidase_S1A"/>
</dbReference>
<reference evidence="3" key="1">
    <citation type="journal article" date="2021" name="Mol. Ecol. Resour.">
        <title>Phylogenomic analyses of the genus Drosophila reveals genomic signals of climate adaptation.</title>
        <authorList>
            <person name="Li F."/>
            <person name="Rane R.V."/>
            <person name="Luria V."/>
            <person name="Xiong Z."/>
            <person name="Chen J."/>
            <person name="Li Z."/>
            <person name="Catullo R.A."/>
            <person name="Griffin P.C."/>
            <person name="Schiffer M."/>
            <person name="Pearce S."/>
            <person name="Lee S.F."/>
            <person name="McElroy K."/>
            <person name="Stocker A."/>
            <person name="Shirriffs J."/>
            <person name="Cockerell F."/>
            <person name="Coppin C."/>
            <person name="Sgro C.M."/>
            <person name="Karger A."/>
            <person name="Cain J.W."/>
            <person name="Weber J.A."/>
            <person name="Santpere G."/>
            <person name="Kirschner M.W."/>
            <person name="Hoffmann A.A."/>
            <person name="Oakeshott J.G."/>
            <person name="Zhang G."/>
        </authorList>
    </citation>
    <scope>NUCLEOTIDE SEQUENCE</scope>
    <source>
        <strain evidence="3">BGI-SZ-2011g</strain>
    </source>
</reference>
<evidence type="ECO:0000256" key="1">
    <source>
        <dbReference type="SAM" id="SignalP"/>
    </source>
</evidence>
<dbReference type="GO" id="GO:0006508">
    <property type="term" value="P:proteolysis"/>
    <property type="evidence" value="ECO:0007669"/>
    <property type="project" value="InterPro"/>
</dbReference>
<feature type="chain" id="PRO_5041944139" description="Peptidase S1 domain-containing protein" evidence="1">
    <location>
        <begin position="20"/>
        <end position="277"/>
    </location>
</feature>
<name>A0AAD4K3F1_9MUSC</name>
<dbReference type="Gene3D" id="2.40.10.10">
    <property type="entry name" value="Trypsin-like serine proteases"/>
    <property type="match status" value="2"/>
</dbReference>
<dbReference type="InterPro" id="IPR043504">
    <property type="entry name" value="Peptidase_S1_PA_chymotrypsin"/>
</dbReference>
<dbReference type="PANTHER" id="PTHR24260">
    <property type="match status" value="1"/>
</dbReference>
<accession>A0AAD4K3F1</accession>
<proteinExistence type="predicted"/>
<dbReference type="Proteomes" id="UP001200034">
    <property type="component" value="Unassembled WGS sequence"/>
</dbReference>
<dbReference type="InterPro" id="IPR001254">
    <property type="entry name" value="Trypsin_dom"/>
</dbReference>
<evidence type="ECO:0000313" key="3">
    <source>
        <dbReference type="EMBL" id="KAH8371624.1"/>
    </source>
</evidence>
<dbReference type="AlphaFoldDB" id="A0AAD4K3F1"/>
<organism evidence="3 4">
    <name type="scientific">Drosophila rubida</name>
    <dbReference type="NCBI Taxonomy" id="30044"/>
    <lineage>
        <taxon>Eukaryota</taxon>
        <taxon>Metazoa</taxon>
        <taxon>Ecdysozoa</taxon>
        <taxon>Arthropoda</taxon>
        <taxon>Hexapoda</taxon>
        <taxon>Insecta</taxon>
        <taxon>Pterygota</taxon>
        <taxon>Neoptera</taxon>
        <taxon>Endopterygota</taxon>
        <taxon>Diptera</taxon>
        <taxon>Brachycera</taxon>
        <taxon>Muscomorpha</taxon>
        <taxon>Ephydroidea</taxon>
        <taxon>Drosophilidae</taxon>
        <taxon>Drosophila</taxon>
    </lineage>
</organism>